<accession>A0A9X1NBN6</accession>
<comment type="caution">
    <text evidence="2">The sequence shown here is derived from an EMBL/GenBank/DDBJ whole genome shotgun (WGS) entry which is preliminary data.</text>
</comment>
<dbReference type="RefSeq" id="WP_231439251.1">
    <property type="nucleotide sequence ID" value="NZ_JAJOMB010000002.1"/>
</dbReference>
<dbReference type="AlphaFoldDB" id="A0A9X1NBN6"/>
<gene>
    <name evidence="2" type="ORF">LR394_05415</name>
</gene>
<dbReference type="GO" id="GO:0007165">
    <property type="term" value="P:signal transduction"/>
    <property type="evidence" value="ECO:0007669"/>
    <property type="project" value="InterPro"/>
</dbReference>
<sequence>MSPLGTLAALDELGTRAAAMRAEFDAAFAELPGGDETALDDVLLLTVGGEERAVLLSEVAAVTSGPSITAVPSRHPAMIGIFSSRGSVAAVWDLASLLGLPAQEPRWLLVPAAEPGVALTFRDFTGFRRTETASIGTGRTLPLADLVGTIREICAKTEN</sequence>
<dbReference type="EMBL" id="JAJOMB010000002">
    <property type="protein sequence ID" value="MCD5310326.1"/>
    <property type="molecule type" value="Genomic_DNA"/>
</dbReference>
<dbReference type="SUPFAM" id="SSF50341">
    <property type="entry name" value="CheW-like"/>
    <property type="match status" value="1"/>
</dbReference>
<dbReference type="InterPro" id="IPR036061">
    <property type="entry name" value="CheW-like_dom_sf"/>
</dbReference>
<dbReference type="Gene3D" id="2.40.50.180">
    <property type="entry name" value="CheA-289, Domain 4"/>
    <property type="match status" value="1"/>
</dbReference>
<dbReference type="GO" id="GO:0006935">
    <property type="term" value="P:chemotaxis"/>
    <property type="evidence" value="ECO:0007669"/>
    <property type="project" value="InterPro"/>
</dbReference>
<dbReference type="InterPro" id="IPR002545">
    <property type="entry name" value="CheW-lke_dom"/>
</dbReference>
<evidence type="ECO:0000313" key="3">
    <source>
        <dbReference type="Proteomes" id="UP001138997"/>
    </source>
</evidence>
<reference evidence="2" key="1">
    <citation type="submission" date="2021-11" db="EMBL/GenBank/DDBJ databases">
        <title>Streptomyces corallinus and Kineosporia corallina sp. nov., two new coral-derived marine actinobacteria.</title>
        <authorList>
            <person name="Buangrab K."/>
            <person name="Sutthacheep M."/>
            <person name="Yeemin T."/>
            <person name="Harunari E."/>
            <person name="Igarashi Y."/>
            <person name="Sripreechasak P."/>
            <person name="Kanchanasin P."/>
            <person name="Tanasupawat S."/>
            <person name="Phongsopitanun W."/>
        </authorList>
    </citation>
    <scope>NUCLEOTIDE SEQUENCE</scope>
    <source>
        <strain evidence="2">JCM 31032</strain>
    </source>
</reference>
<keyword evidence="3" id="KW-1185">Reference proteome</keyword>
<name>A0A9X1NBN6_9ACTN</name>
<dbReference type="Gene3D" id="2.30.30.40">
    <property type="entry name" value="SH3 Domains"/>
    <property type="match status" value="1"/>
</dbReference>
<proteinExistence type="predicted"/>
<dbReference type="Pfam" id="PF01584">
    <property type="entry name" value="CheW"/>
    <property type="match status" value="1"/>
</dbReference>
<evidence type="ECO:0000259" key="1">
    <source>
        <dbReference type="PROSITE" id="PS50851"/>
    </source>
</evidence>
<organism evidence="2 3">
    <name type="scientific">Kineosporia babensis</name>
    <dbReference type="NCBI Taxonomy" id="499548"/>
    <lineage>
        <taxon>Bacteria</taxon>
        <taxon>Bacillati</taxon>
        <taxon>Actinomycetota</taxon>
        <taxon>Actinomycetes</taxon>
        <taxon>Kineosporiales</taxon>
        <taxon>Kineosporiaceae</taxon>
        <taxon>Kineosporia</taxon>
    </lineage>
</organism>
<dbReference type="Proteomes" id="UP001138997">
    <property type="component" value="Unassembled WGS sequence"/>
</dbReference>
<protein>
    <submittedName>
        <fullName evidence="2">Chemotaxis protein CheW</fullName>
    </submittedName>
</protein>
<feature type="domain" description="CheW-like" evidence="1">
    <location>
        <begin position="39"/>
        <end position="159"/>
    </location>
</feature>
<dbReference type="PROSITE" id="PS50851">
    <property type="entry name" value="CHEW"/>
    <property type="match status" value="1"/>
</dbReference>
<evidence type="ECO:0000313" key="2">
    <source>
        <dbReference type="EMBL" id="MCD5310326.1"/>
    </source>
</evidence>